<evidence type="ECO:0000256" key="2">
    <source>
        <dbReference type="ARBA" id="ARBA00022499"/>
    </source>
</evidence>
<evidence type="ECO:0000256" key="4">
    <source>
        <dbReference type="PROSITE-ProRule" id="PRU00330"/>
    </source>
</evidence>
<dbReference type="InterPro" id="IPR036388">
    <property type="entry name" value="WH-like_DNA-bd_sf"/>
</dbReference>
<evidence type="ECO:0000256" key="5">
    <source>
        <dbReference type="RuleBase" id="RU003829"/>
    </source>
</evidence>
<gene>
    <name evidence="7" type="primary">CUL1_5</name>
    <name evidence="7" type="ORF">CASFOL_025030</name>
</gene>
<dbReference type="Pfam" id="PF26557">
    <property type="entry name" value="Cullin_AB"/>
    <property type="match status" value="1"/>
</dbReference>
<dbReference type="InterPro" id="IPR016159">
    <property type="entry name" value="Cullin_repeat-like_dom_sf"/>
</dbReference>
<dbReference type="SMART" id="SM00182">
    <property type="entry name" value="CULLIN"/>
    <property type="match status" value="1"/>
</dbReference>
<feature type="domain" description="Cullin family profile" evidence="6">
    <location>
        <begin position="389"/>
        <end position="620"/>
    </location>
</feature>
<dbReference type="EMBL" id="JAVIJP010000032">
    <property type="protein sequence ID" value="KAL3632046.1"/>
    <property type="molecule type" value="Genomic_DNA"/>
</dbReference>
<dbReference type="Pfam" id="PF10557">
    <property type="entry name" value="Cullin_Nedd8"/>
    <property type="match status" value="1"/>
</dbReference>
<dbReference type="InterPro" id="IPR001373">
    <property type="entry name" value="Cullin_N"/>
</dbReference>
<sequence length="743" mass="86495">MTMTSPKPIDQDPRWDCIENGIDKVIKILEEEQPVPQITSADYMKIYTNIYGMCIETEKKESEYARQLYDKFRGAFEQYITSTVMPCLSEKHDKFLLEELVKRWRNHKVMVLWLSGFFCYLDRYVVPIFGYRPKSLNEVGLAFFRDLVYKEINGKVRDVVISLIEQEREGEQIDRTLLKNVLDIFVEIGMGVMDHYENDFEESLLNATTAYYSKKASIWISKDSCPDYMSKAEECLKLENARVANYLHSSSERKLLEKAQHELMSVYALENEQSGCRALLKYDRVDDLSRLYRLYSETHSDRVSNAFRQHVIAEVRALVIQAKDVAASAANRTENRDISVEQFFVNKAIELHEKCLAYVNGCFENHKFFHNALHEAFEVLCNETVAGCSSAELLAVFCDNFLKKGVAAKRLSDEAIEDTLEKVVKLLAYINNKDLFAEFYRKKLATRLLYCRSGYDEHEQSILTKLKQQFGGQLTFKMEGMLKDITVAREIQPDFVKYLSNDNRIGFSEFSVTVLNKLLWPTYDSFNHLNLPEELAKCVEVFKEFYKIKREKRKLTFLHSMGTCDVVGFFDQKKIEITLSTSQAAALMLFNDSERLSYQEIKTHLNLGDYDVQRTLHSLSCDKYKILNKEPDTGTITPSDFFEFNSKFTVDRMKKIRIQMPRVNERKKDVVEERKEAIDASVARIMKSRKVLGFKELVSECVEQLNLTFKPDVQAIKRSIEDMINNELLERDKDNPNTFRYLA</sequence>
<dbReference type="SMART" id="SM00884">
    <property type="entry name" value="Cullin_Nedd8"/>
    <property type="match status" value="1"/>
</dbReference>
<dbReference type="FunFam" id="1.10.10.10:FF:000014">
    <property type="entry name" value="Cullin 1"/>
    <property type="match status" value="1"/>
</dbReference>
<evidence type="ECO:0000256" key="3">
    <source>
        <dbReference type="ARBA" id="ARBA00022843"/>
    </source>
</evidence>
<proteinExistence type="inferred from homology"/>
<reference evidence="8" key="1">
    <citation type="journal article" date="2024" name="IScience">
        <title>Strigolactones Initiate the Formation of Haustorium-like Structures in Castilleja.</title>
        <authorList>
            <person name="Buerger M."/>
            <person name="Peterson D."/>
            <person name="Chory J."/>
        </authorList>
    </citation>
    <scope>NUCLEOTIDE SEQUENCE [LARGE SCALE GENOMIC DNA]</scope>
</reference>
<evidence type="ECO:0000256" key="1">
    <source>
        <dbReference type="ARBA" id="ARBA00006019"/>
    </source>
</evidence>
<dbReference type="Gene3D" id="1.20.1310.10">
    <property type="entry name" value="Cullin Repeats"/>
    <property type="match status" value="4"/>
</dbReference>
<keyword evidence="3" id="KW-0832">Ubl conjugation</keyword>
<keyword evidence="8" id="KW-1185">Reference proteome</keyword>
<dbReference type="FunFam" id="1.20.1310.10:FF:000013">
    <property type="entry name" value="Cullin-1 like"/>
    <property type="match status" value="1"/>
</dbReference>
<dbReference type="InterPro" id="IPR016158">
    <property type="entry name" value="Cullin_homology"/>
</dbReference>
<dbReference type="Pfam" id="PF00888">
    <property type="entry name" value="Cullin"/>
    <property type="match status" value="1"/>
</dbReference>
<dbReference type="SUPFAM" id="SSF74788">
    <property type="entry name" value="Cullin repeat-like"/>
    <property type="match status" value="1"/>
</dbReference>
<evidence type="ECO:0000259" key="6">
    <source>
        <dbReference type="PROSITE" id="PS50069"/>
    </source>
</evidence>
<comment type="similarity">
    <text evidence="1 4 5">Belongs to the cullin family.</text>
</comment>
<dbReference type="SUPFAM" id="SSF75632">
    <property type="entry name" value="Cullin homology domain"/>
    <property type="match status" value="1"/>
</dbReference>
<dbReference type="PANTHER" id="PTHR11932">
    <property type="entry name" value="CULLIN"/>
    <property type="match status" value="1"/>
</dbReference>
<dbReference type="Proteomes" id="UP001632038">
    <property type="component" value="Unassembled WGS sequence"/>
</dbReference>
<dbReference type="Gene3D" id="1.10.10.10">
    <property type="entry name" value="Winged helix-like DNA-binding domain superfamily/Winged helix DNA-binding domain"/>
    <property type="match status" value="1"/>
</dbReference>
<accession>A0ABD3CPZ6</accession>
<dbReference type="InterPro" id="IPR045093">
    <property type="entry name" value="Cullin"/>
</dbReference>
<comment type="caution">
    <text evidence="7">The sequence shown here is derived from an EMBL/GenBank/DDBJ whole genome shotgun (WGS) entry which is preliminary data.</text>
</comment>
<dbReference type="PROSITE" id="PS50069">
    <property type="entry name" value="CULLIN_2"/>
    <property type="match status" value="1"/>
</dbReference>
<keyword evidence="2" id="KW-1017">Isopeptide bond</keyword>
<evidence type="ECO:0000313" key="8">
    <source>
        <dbReference type="Proteomes" id="UP001632038"/>
    </source>
</evidence>
<dbReference type="Gene3D" id="3.30.230.130">
    <property type="entry name" value="Cullin, Chain C, Domain 2"/>
    <property type="match status" value="1"/>
</dbReference>
<dbReference type="SUPFAM" id="SSF46785">
    <property type="entry name" value="Winged helix' DNA-binding domain"/>
    <property type="match status" value="1"/>
</dbReference>
<dbReference type="FunFam" id="1.20.1310.10:FF:000025">
    <property type="entry name" value="Cullin-1, putative"/>
    <property type="match status" value="1"/>
</dbReference>
<dbReference type="InterPro" id="IPR036390">
    <property type="entry name" value="WH_DNA-bd_sf"/>
</dbReference>
<evidence type="ECO:0000313" key="7">
    <source>
        <dbReference type="EMBL" id="KAL3632046.1"/>
    </source>
</evidence>
<dbReference type="InterPro" id="IPR036317">
    <property type="entry name" value="Cullin_homology_sf"/>
</dbReference>
<dbReference type="AlphaFoldDB" id="A0ABD3CPZ6"/>
<organism evidence="7 8">
    <name type="scientific">Castilleja foliolosa</name>
    <dbReference type="NCBI Taxonomy" id="1961234"/>
    <lineage>
        <taxon>Eukaryota</taxon>
        <taxon>Viridiplantae</taxon>
        <taxon>Streptophyta</taxon>
        <taxon>Embryophyta</taxon>
        <taxon>Tracheophyta</taxon>
        <taxon>Spermatophyta</taxon>
        <taxon>Magnoliopsida</taxon>
        <taxon>eudicotyledons</taxon>
        <taxon>Gunneridae</taxon>
        <taxon>Pentapetalae</taxon>
        <taxon>asterids</taxon>
        <taxon>lamiids</taxon>
        <taxon>Lamiales</taxon>
        <taxon>Orobanchaceae</taxon>
        <taxon>Pedicularideae</taxon>
        <taxon>Castillejinae</taxon>
        <taxon>Castilleja</taxon>
    </lineage>
</organism>
<protein>
    <submittedName>
        <fullName evidence="7">Cullin-1</fullName>
    </submittedName>
</protein>
<dbReference type="InterPro" id="IPR059120">
    <property type="entry name" value="Cullin-like_AB"/>
</dbReference>
<name>A0ABD3CPZ6_9LAMI</name>
<dbReference type="InterPro" id="IPR019559">
    <property type="entry name" value="Cullin_neddylation_domain"/>
</dbReference>